<accession>A0AC35U8S4</accession>
<sequence>MEEEISIHMTRSTTAIPWGVGFRQSGGDIIVDILDKGSIAEKAGLNRTDRLISFQNSTILPQNAQDITNNLNHMLSIDMKLKRLVSYPITGIPWALEEYGDAIQYNTFADGHNTFHNTSYNPCPGQIGHNNYQGNSCAAVANTAYSPRTTPYASNNSMYSSSSNYSDGGLRSGNVANSGAYNREQSFGNRSMDQQSRSAASSPYNGPRVPYYYNQRNYNNVSPDATLAHLYGNSYQQRNNENKDDFGHMIRYNTPQSDSFKRISKAIGTA</sequence>
<protein>
    <submittedName>
        <fullName evidence="2">PDZ domain-containing protein</fullName>
    </submittedName>
</protein>
<name>A0AC35U8S4_9BILA</name>
<evidence type="ECO:0000313" key="1">
    <source>
        <dbReference type="Proteomes" id="UP000095286"/>
    </source>
</evidence>
<proteinExistence type="predicted"/>
<dbReference type="WBParaSite" id="RSKR_0000869100.1">
    <property type="protein sequence ID" value="RSKR_0000869100.1"/>
    <property type="gene ID" value="RSKR_0000869100"/>
</dbReference>
<evidence type="ECO:0000313" key="2">
    <source>
        <dbReference type="WBParaSite" id="RSKR_0000869100.1"/>
    </source>
</evidence>
<organism evidence="1 2">
    <name type="scientific">Rhabditophanes sp. KR3021</name>
    <dbReference type="NCBI Taxonomy" id="114890"/>
    <lineage>
        <taxon>Eukaryota</taxon>
        <taxon>Metazoa</taxon>
        <taxon>Ecdysozoa</taxon>
        <taxon>Nematoda</taxon>
        <taxon>Chromadorea</taxon>
        <taxon>Rhabditida</taxon>
        <taxon>Tylenchina</taxon>
        <taxon>Panagrolaimomorpha</taxon>
        <taxon>Strongyloidoidea</taxon>
        <taxon>Alloionematidae</taxon>
        <taxon>Rhabditophanes</taxon>
    </lineage>
</organism>
<dbReference type="Proteomes" id="UP000095286">
    <property type="component" value="Unplaced"/>
</dbReference>
<reference evidence="2" key="1">
    <citation type="submission" date="2016-11" db="UniProtKB">
        <authorList>
            <consortium name="WormBaseParasite"/>
        </authorList>
    </citation>
    <scope>IDENTIFICATION</scope>
    <source>
        <strain evidence="2">KR3021</strain>
    </source>
</reference>